<reference evidence="2" key="1">
    <citation type="submission" date="2020-11" db="EMBL/GenBank/DDBJ databases">
        <authorList>
            <consortium name="DOE Joint Genome Institute"/>
            <person name="Ahrendt S."/>
            <person name="Riley R."/>
            <person name="Andreopoulos W."/>
            <person name="Labutti K."/>
            <person name="Pangilinan J."/>
            <person name="Ruiz-Duenas F.J."/>
            <person name="Barrasa J.M."/>
            <person name="Sanchez-Garcia M."/>
            <person name="Camarero S."/>
            <person name="Miyauchi S."/>
            <person name="Serrano A."/>
            <person name="Linde D."/>
            <person name="Babiker R."/>
            <person name="Drula E."/>
            <person name="Ayuso-Fernandez I."/>
            <person name="Pacheco R."/>
            <person name="Padilla G."/>
            <person name="Ferreira P."/>
            <person name="Barriuso J."/>
            <person name="Kellner H."/>
            <person name="Castanera R."/>
            <person name="Alfaro M."/>
            <person name="Ramirez L."/>
            <person name="Pisabarro A.G."/>
            <person name="Kuo A."/>
            <person name="Tritt A."/>
            <person name="Lipzen A."/>
            <person name="He G."/>
            <person name="Yan M."/>
            <person name="Ng V."/>
            <person name="Cullen D."/>
            <person name="Martin F."/>
            <person name="Rosso M.-N."/>
            <person name="Henrissat B."/>
            <person name="Hibbett D."/>
            <person name="Martinez A.T."/>
            <person name="Grigoriev I.V."/>
        </authorList>
    </citation>
    <scope>NUCLEOTIDE SEQUENCE</scope>
    <source>
        <strain evidence="2">CBS 247.69</strain>
    </source>
</reference>
<dbReference type="OrthoDB" id="5338195at2759"/>
<evidence type="ECO:0000256" key="1">
    <source>
        <dbReference type="SAM" id="MobiDB-lite"/>
    </source>
</evidence>
<evidence type="ECO:0000313" key="2">
    <source>
        <dbReference type="EMBL" id="KAF9460105.1"/>
    </source>
</evidence>
<feature type="region of interest" description="Disordered" evidence="1">
    <location>
        <begin position="151"/>
        <end position="170"/>
    </location>
</feature>
<evidence type="ECO:0000313" key="3">
    <source>
        <dbReference type="Proteomes" id="UP000807353"/>
    </source>
</evidence>
<dbReference type="Proteomes" id="UP000807353">
    <property type="component" value="Unassembled WGS sequence"/>
</dbReference>
<dbReference type="AlphaFoldDB" id="A0A9P6CFD0"/>
<proteinExistence type="predicted"/>
<protein>
    <submittedName>
        <fullName evidence="2">Uncharacterized protein</fullName>
    </submittedName>
</protein>
<keyword evidence="3" id="KW-1185">Reference proteome</keyword>
<gene>
    <name evidence="2" type="ORF">BDZ94DRAFT_1266677</name>
</gene>
<feature type="compositionally biased region" description="Low complexity" evidence="1">
    <location>
        <begin position="159"/>
        <end position="170"/>
    </location>
</feature>
<feature type="region of interest" description="Disordered" evidence="1">
    <location>
        <begin position="1"/>
        <end position="27"/>
    </location>
</feature>
<name>A0A9P6CFD0_9AGAR</name>
<accession>A0A9P6CFD0</accession>
<comment type="caution">
    <text evidence="2">The sequence shown here is derived from an EMBL/GenBank/DDBJ whole genome shotgun (WGS) entry which is preliminary data.</text>
</comment>
<dbReference type="EMBL" id="MU150304">
    <property type="protein sequence ID" value="KAF9460105.1"/>
    <property type="molecule type" value="Genomic_DNA"/>
</dbReference>
<sequence length="525" mass="56453">MNKPATNNLPELPVGPKPGWELENGGNQVEKPVVGEEKQSVSDSCVILQSLRRSRERWLYSTFPRFSTKTRAGKGAGLAPPPHTIQARGKCDLEIGPHIFPETVFYEVHYLPSSTSTHTYRSQPPNAVGSSWQPATPFNGSYKPYVGNPVQIPQGQMRDASSADVSQSTSSLQSSSAPLISSLDTVTAITPALINQVNAAASSNPTLANLLQLAAAGKASPDQLKTLGLLIQSLATPENTHVLSPALSNPPPQAVTSTSASTNLPSAVREFDLVIEFTESPSERWVFPRGLVSCERILDAPSVDATCHTIIKACFPFDSPSDLADTSREAASITNVQALETSSHVVNFHIRKAPLAVWDTISRWVGGEWKTQANQDLLEAINIPDRKYLAHNLESGLLLSQLQAASLNAHLKTLKPGPAGLPRLKRKTITTPRNGEVVEDATVLQNGGPKRRRTFKAPKKSATATPILCFSCGQADVPLIFGGRFCRPCVDSGKVTPSYSYATYMPSIANMPAHGFSSKPLPAQE</sequence>
<organism evidence="2 3">
    <name type="scientific">Collybia nuda</name>
    <dbReference type="NCBI Taxonomy" id="64659"/>
    <lineage>
        <taxon>Eukaryota</taxon>
        <taxon>Fungi</taxon>
        <taxon>Dikarya</taxon>
        <taxon>Basidiomycota</taxon>
        <taxon>Agaricomycotina</taxon>
        <taxon>Agaricomycetes</taxon>
        <taxon>Agaricomycetidae</taxon>
        <taxon>Agaricales</taxon>
        <taxon>Tricholomatineae</taxon>
        <taxon>Clitocybaceae</taxon>
        <taxon>Collybia</taxon>
    </lineage>
</organism>